<protein>
    <submittedName>
        <fullName evidence="2">Uncharacterized protein</fullName>
    </submittedName>
</protein>
<gene>
    <name evidence="2" type="ORF">C9J52_20100</name>
</gene>
<organism evidence="2 3">
    <name type="scientific">Photobacterium iliopiscarium</name>
    <dbReference type="NCBI Taxonomy" id="56192"/>
    <lineage>
        <taxon>Bacteria</taxon>
        <taxon>Pseudomonadati</taxon>
        <taxon>Pseudomonadota</taxon>
        <taxon>Gammaproteobacteria</taxon>
        <taxon>Vibrionales</taxon>
        <taxon>Vibrionaceae</taxon>
        <taxon>Photobacterium</taxon>
    </lineage>
</organism>
<dbReference type="RefSeq" id="WP_045039063.1">
    <property type="nucleotide sequence ID" value="NZ_JZSR01000113.1"/>
</dbReference>
<keyword evidence="1" id="KW-0472">Membrane</keyword>
<evidence type="ECO:0000313" key="3">
    <source>
        <dbReference type="Proteomes" id="UP000241190"/>
    </source>
</evidence>
<keyword evidence="1" id="KW-1133">Transmembrane helix</keyword>
<keyword evidence="3" id="KW-1185">Reference proteome</keyword>
<keyword evidence="1" id="KW-0812">Transmembrane</keyword>
<evidence type="ECO:0000313" key="2">
    <source>
        <dbReference type="EMBL" id="PSW89855.1"/>
    </source>
</evidence>
<evidence type="ECO:0000256" key="1">
    <source>
        <dbReference type="SAM" id="Phobius"/>
    </source>
</evidence>
<name>A0ABX5GM90_9GAMM</name>
<dbReference type="EMBL" id="PYOP01000067">
    <property type="protein sequence ID" value="PSW89855.1"/>
    <property type="molecule type" value="Genomic_DNA"/>
</dbReference>
<accession>A0ABX5GM90</accession>
<proteinExistence type="predicted"/>
<dbReference type="Proteomes" id="UP000241190">
    <property type="component" value="Unassembled WGS sequence"/>
</dbReference>
<reference evidence="2 3" key="1">
    <citation type="submission" date="2018-03" db="EMBL/GenBank/DDBJ databases">
        <title>Whole genome sequencing of Histamine producing bacteria.</title>
        <authorList>
            <person name="Butler K."/>
        </authorList>
    </citation>
    <scope>NUCLEOTIDE SEQUENCE [LARGE SCALE GENOMIC DNA]</scope>
    <source>
        <strain evidence="2 3">ATCC 51761</strain>
    </source>
</reference>
<feature type="transmembrane region" description="Helical" evidence="1">
    <location>
        <begin position="70"/>
        <end position="88"/>
    </location>
</feature>
<feature type="transmembrane region" description="Helical" evidence="1">
    <location>
        <begin position="12"/>
        <end position="37"/>
    </location>
</feature>
<sequence length="109" mass="12504">MTINNLLPKARFFIETILMIIAVYAAFFSILFSFFFISVRGSIERVGYEHIASMSSAEIYDVAMLIWQSSYNAAFCVTLFALMLYIAGRIMKKKSSKQVSPKRTTEYDQ</sequence>
<comment type="caution">
    <text evidence="2">The sequence shown here is derived from an EMBL/GenBank/DDBJ whole genome shotgun (WGS) entry which is preliminary data.</text>
</comment>